<evidence type="ECO:0000313" key="2">
    <source>
        <dbReference type="EMBL" id="KAL2730937.1"/>
    </source>
</evidence>
<organism evidence="2 3">
    <name type="scientific">Vespula squamosa</name>
    <name type="common">Southern yellow jacket</name>
    <name type="synonym">Wasp</name>
    <dbReference type="NCBI Taxonomy" id="30214"/>
    <lineage>
        <taxon>Eukaryota</taxon>
        <taxon>Metazoa</taxon>
        <taxon>Ecdysozoa</taxon>
        <taxon>Arthropoda</taxon>
        <taxon>Hexapoda</taxon>
        <taxon>Insecta</taxon>
        <taxon>Pterygota</taxon>
        <taxon>Neoptera</taxon>
        <taxon>Endopterygota</taxon>
        <taxon>Hymenoptera</taxon>
        <taxon>Apocrita</taxon>
        <taxon>Aculeata</taxon>
        <taxon>Vespoidea</taxon>
        <taxon>Vespidae</taxon>
        <taxon>Vespinae</taxon>
        <taxon>Vespula</taxon>
    </lineage>
</organism>
<feature type="compositionally biased region" description="Basic and acidic residues" evidence="1">
    <location>
        <begin position="1"/>
        <end position="14"/>
    </location>
</feature>
<dbReference type="Proteomes" id="UP001607302">
    <property type="component" value="Unassembled WGS sequence"/>
</dbReference>
<protein>
    <submittedName>
        <fullName evidence="2">Uncharacterized protein</fullName>
    </submittedName>
</protein>
<sequence>MDKEHTDGGLRRADSNAAVDGRGGGGGGGDDGDTGGGGTSGGGGGGGGVTSVGVIEGNRSKNGSEFNESSRESWLRSKYRSKEDEEEEKEEVEKVEEAKGGVVTWGDMAWHGMAWRGVVWRVLTSEFCPTLEKLQHLREQCRCSRDCKIFPGTIHLQGLLT</sequence>
<name>A0ABD2BDW7_VESSQ</name>
<proteinExistence type="predicted"/>
<evidence type="ECO:0000256" key="1">
    <source>
        <dbReference type="SAM" id="MobiDB-lite"/>
    </source>
</evidence>
<reference evidence="2 3" key="1">
    <citation type="journal article" date="2024" name="Ann. Entomol. Soc. Am.">
        <title>Genomic analyses of the southern and eastern yellowjacket wasps (Hymenoptera: Vespidae) reveal evolutionary signatures of social life.</title>
        <authorList>
            <person name="Catto M.A."/>
            <person name="Caine P.B."/>
            <person name="Orr S.E."/>
            <person name="Hunt B.G."/>
            <person name="Goodisman M.A.D."/>
        </authorList>
    </citation>
    <scope>NUCLEOTIDE SEQUENCE [LARGE SCALE GENOMIC DNA]</scope>
    <source>
        <strain evidence="2">233</strain>
        <tissue evidence="2">Head and thorax</tissue>
    </source>
</reference>
<feature type="compositionally biased region" description="Basic and acidic residues" evidence="1">
    <location>
        <begin position="68"/>
        <end position="83"/>
    </location>
</feature>
<evidence type="ECO:0000313" key="3">
    <source>
        <dbReference type="Proteomes" id="UP001607302"/>
    </source>
</evidence>
<comment type="caution">
    <text evidence="2">The sequence shown here is derived from an EMBL/GenBank/DDBJ whole genome shotgun (WGS) entry which is preliminary data.</text>
</comment>
<feature type="non-terminal residue" evidence="2">
    <location>
        <position position="161"/>
    </location>
</feature>
<feature type="region of interest" description="Disordered" evidence="1">
    <location>
        <begin position="1"/>
        <end position="97"/>
    </location>
</feature>
<keyword evidence="3" id="KW-1185">Reference proteome</keyword>
<gene>
    <name evidence="2" type="ORF">V1478_005350</name>
</gene>
<accession>A0ABD2BDW7</accession>
<dbReference type="EMBL" id="JAUDFV010000110">
    <property type="protein sequence ID" value="KAL2730937.1"/>
    <property type="molecule type" value="Genomic_DNA"/>
</dbReference>
<feature type="compositionally biased region" description="Gly residues" evidence="1">
    <location>
        <begin position="21"/>
        <end position="50"/>
    </location>
</feature>
<dbReference type="AlphaFoldDB" id="A0ABD2BDW7"/>